<dbReference type="BioCyc" id="SESP1179773:BN6_RS26400-MONOMER"/>
<keyword evidence="3" id="KW-1185">Reference proteome</keyword>
<feature type="region of interest" description="Disordered" evidence="1">
    <location>
        <begin position="1"/>
        <end position="57"/>
    </location>
</feature>
<dbReference type="RefSeq" id="WP_015102834.1">
    <property type="nucleotide sequence ID" value="NC_019673.1"/>
</dbReference>
<gene>
    <name evidence="2" type="ordered locus">BN6_54630</name>
</gene>
<sequence length="151" mass="16752">MSADKNRPVEEPAAPDRRAEAAEAAEAAVETRQDEPAEGTARRSLREERPLETDVRDKVAVEPAAKEIVRHADQRALKGDGDHYVRGVREGDLVYYVDGVLDRQVPNVETKYPGGGRAAHWDPDKDALVIEDGDRGTVFTPKNGRDYFDDL</sequence>
<dbReference type="EMBL" id="HE804045">
    <property type="protein sequence ID" value="CCH32722.1"/>
    <property type="molecule type" value="Genomic_DNA"/>
</dbReference>
<reference evidence="2 3" key="1">
    <citation type="journal article" date="2012" name="BMC Genomics">
        <title>Complete genome sequence of Saccharothrix espanaensis DSM 44229T and comparison to the other completely sequenced Pseudonocardiaceae.</title>
        <authorList>
            <person name="Strobel T."/>
            <person name="Al-Dilaimi A."/>
            <person name="Blom J."/>
            <person name="Gessner A."/>
            <person name="Kalinowski J."/>
            <person name="Luzhetska M."/>
            <person name="Puhler A."/>
            <person name="Szczepanowski R."/>
            <person name="Bechthold A."/>
            <person name="Ruckert C."/>
        </authorList>
    </citation>
    <scope>NUCLEOTIDE SEQUENCE [LARGE SCALE GENOMIC DNA]</scope>
    <source>
        <strain evidence="3">ATCC 51144 / DSM 44229 / JCM 9112 / NBRC 15066 / NRRL 15764</strain>
    </source>
</reference>
<protein>
    <submittedName>
        <fullName evidence="2">Uncharacterized protein</fullName>
    </submittedName>
</protein>
<dbReference type="STRING" id="1179773.BN6_54630"/>
<evidence type="ECO:0000256" key="1">
    <source>
        <dbReference type="SAM" id="MobiDB-lite"/>
    </source>
</evidence>
<feature type="compositionally biased region" description="Basic and acidic residues" evidence="1">
    <location>
        <begin position="29"/>
        <end position="57"/>
    </location>
</feature>
<dbReference type="OrthoDB" id="4504509at2"/>
<accession>K0K562</accession>
<evidence type="ECO:0000313" key="2">
    <source>
        <dbReference type="EMBL" id="CCH32722.1"/>
    </source>
</evidence>
<dbReference type="PATRIC" id="fig|1179773.3.peg.5506"/>
<proteinExistence type="predicted"/>
<name>K0K562_SACES</name>
<dbReference type="HOGENOM" id="CLU_1730070_0_0_11"/>
<dbReference type="AlphaFoldDB" id="K0K562"/>
<evidence type="ECO:0000313" key="3">
    <source>
        <dbReference type="Proteomes" id="UP000006281"/>
    </source>
</evidence>
<feature type="compositionally biased region" description="Basic and acidic residues" evidence="1">
    <location>
        <begin position="1"/>
        <end position="21"/>
    </location>
</feature>
<organism evidence="2 3">
    <name type="scientific">Saccharothrix espanaensis (strain ATCC 51144 / DSM 44229 / JCM 9112 / NBRC 15066 / NRRL 15764)</name>
    <dbReference type="NCBI Taxonomy" id="1179773"/>
    <lineage>
        <taxon>Bacteria</taxon>
        <taxon>Bacillati</taxon>
        <taxon>Actinomycetota</taxon>
        <taxon>Actinomycetes</taxon>
        <taxon>Pseudonocardiales</taxon>
        <taxon>Pseudonocardiaceae</taxon>
        <taxon>Saccharothrix</taxon>
    </lineage>
</organism>
<dbReference type="KEGG" id="sesp:BN6_54630"/>
<dbReference type="Proteomes" id="UP000006281">
    <property type="component" value="Chromosome"/>
</dbReference>